<comment type="subcellular location">
    <subcellularLocation>
        <location evidence="2">Cytoplasm</location>
    </subcellularLocation>
    <subcellularLocation>
        <location evidence="1">Nucleus</location>
    </subcellularLocation>
</comment>
<comment type="similarity">
    <text evidence="9">Belongs to the methyltransferase superfamily. METTL18 family.</text>
</comment>
<dbReference type="PANTHER" id="PTHR14614">
    <property type="entry name" value="HEPATOCELLULAR CARCINOMA-ASSOCIATED ANTIGEN"/>
    <property type="match status" value="1"/>
</dbReference>
<dbReference type="PANTHER" id="PTHR14614:SF39">
    <property type="entry name" value="HISTIDINE PROTEIN METHYLTRANSFERASE 1 HOMOLOG"/>
    <property type="match status" value="1"/>
</dbReference>
<dbReference type="AlphaFoldDB" id="A0A7S1EPR3"/>
<dbReference type="Gene3D" id="3.40.50.150">
    <property type="entry name" value="Vaccinia Virus protein VP39"/>
    <property type="match status" value="1"/>
</dbReference>
<evidence type="ECO:0000256" key="9">
    <source>
        <dbReference type="ARBA" id="ARBA00038126"/>
    </source>
</evidence>
<proteinExistence type="inferred from homology"/>
<dbReference type="GO" id="GO:0005634">
    <property type="term" value="C:nucleus"/>
    <property type="evidence" value="ECO:0007669"/>
    <property type="project" value="UniProtKB-SubCell"/>
</dbReference>
<organism evidence="10">
    <name type="scientific">Timspurckia oligopyrenoides</name>
    <dbReference type="NCBI Taxonomy" id="708627"/>
    <lineage>
        <taxon>Eukaryota</taxon>
        <taxon>Rhodophyta</taxon>
        <taxon>Bangiophyceae</taxon>
        <taxon>Porphyridiales</taxon>
        <taxon>Porphyridiaceae</taxon>
        <taxon>Timspurckia</taxon>
    </lineage>
</organism>
<reference evidence="10" key="1">
    <citation type="submission" date="2021-01" db="EMBL/GenBank/DDBJ databases">
        <authorList>
            <person name="Corre E."/>
            <person name="Pelletier E."/>
            <person name="Niang G."/>
            <person name="Scheremetjew M."/>
            <person name="Finn R."/>
            <person name="Kale V."/>
            <person name="Holt S."/>
            <person name="Cochrane G."/>
            <person name="Meng A."/>
            <person name="Brown T."/>
            <person name="Cohen L."/>
        </authorList>
    </citation>
    <scope>NUCLEOTIDE SEQUENCE</scope>
    <source>
        <strain evidence="10">CCMP3278</strain>
    </source>
</reference>
<dbReference type="InterPro" id="IPR029063">
    <property type="entry name" value="SAM-dependent_MTases_sf"/>
</dbReference>
<protein>
    <recommendedName>
        <fullName evidence="3">protein-histidine N-methyltransferase</fullName>
        <ecNumber evidence="3">2.1.1.85</ecNumber>
    </recommendedName>
</protein>
<keyword evidence="7" id="KW-0949">S-adenosyl-L-methionine</keyword>
<evidence type="ECO:0000256" key="8">
    <source>
        <dbReference type="ARBA" id="ARBA00023242"/>
    </source>
</evidence>
<evidence type="ECO:0000256" key="7">
    <source>
        <dbReference type="ARBA" id="ARBA00022691"/>
    </source>
</evidence>
<dbReference type="Pfam" id="PF10294">
    <property type="entry name" value="Methyltransf_16"/>
    <property type="match status" value="1"/>
</dbReference>
<keyword evidence="6" id="KW-0808">Transferase</keyword>
<dbReference type="GO" id="GO:0018064">
    <property type="term" value="F:protein-L-histidine N-tele-methyltransferase activity"/>
    <property type="evidence" value="ECO:0007669"/>
    <property type="project" value="UniProtKB-EC"/>
</dbReference>
<dbReference type="EMBL" id="HBFP01001158">
    <property type="protein sequence ID" value="CAD8816449.1"/>
    <property type="molecule type" value="Transcribed_RNA"/>
</dbReference>
<evidence type="ECO:0000313" key="10">
    <source>
        <dbReference type="EMBL" id="CAD8816449.1"/>
    </source>
</evidence>
<dbReference type="SUPFAM" id="SSF53335">
    <property type="entry name" value="S-adenosyl-L-methionine-dependent methyltransferases"/>
    <property type="match status" value="1"/>
</dbReference>
<evidence type="ECO:0000256" key="2">
    <source>
        <dbReference type="ARBA" id="ARBA00004496"/>
    </source>
</evidence>
<evidence type="ECO:0000256" key="1">
    <source>
        <dbReference type="ARBA" id="ARBA00004123"/>
    </source>
</evidence>
<accession>A0A7S1EPR3</accession>
<evidence type="ECO:0000256" key="6">
    <source>
        <dbReference type="ARBA" id="ARBA00022679"/>
    </source>
</evidence>
<keyword evidence="5" id="KW-0489">Methyltransferase</keyword>
<evidence type="ECO:0000256" key="4">
    <source>
        <dbReference type="ARBA" id="ARBA00022490"/>
    </source>
</evidence>
<evidence type="ECO:0000256" key="3">
    <source>
        <dbReference type="ARBA" id="ARBA00012533"/>
    </source>
</evidence>
<evidence type="ECO:0000256" key="5">
    <source>
        <dbReference type="ARBA" id="ARBA00022603"/>
    </source>
</evidence>
<dbReference type="GO" id="GO:0005737">
    <property type="term" value="C:cytoplasm"/>
    <property type="evidence" value="ECO:0007669"/>
    <property type="project" value="UniProtKB-SubCell"/>
</dbReference>
<keyword evidence="4" id="KW-0963">Cytoplasm</keyword>
<dbReference type="GO" id="GO:0032259">
    <property type="term" value="P:methylation"/>
    <property type="evidence" value="ECO:0007669"/>
    <property type="project" value="UniProtKB-KW"/>
</dbReference>
<gene>
    <name evidence="10" type="ORF">TOLI1172_LOCUS837</name>
</gene>
<keyword evidence="8" id="KW-0539">Nucleus</keyword>
<dbReference type="EC" id="2.1.1.85" evidence="3"/>
<name>A0A7S1EPR3_9RHOD</name>
<sequence length="293" mass="33380">MNGIDGRNSRHTVGFLNKYDEFERYKENASTYVIENVCGYDSLYQVMSNRQNYNHPQQSDLVKGEYEGGLKVWECSLDLIQVLISDRVLQSDMKTLSILELGCGHALPMISHVQKHGNASAECQVMFHDYNEEVLRDVTFPNVAINLGSEFVLNQSQFIHGSWRAVEKYIVENNCTFDLVLAAETVYDKSQLHAFSRCLLESLYRSNLSMNGDGSVSKAYVAGKRFYFGVGGGMFEFCQVLQDVFRSQKVSEWTLRAMNSPDARKYEIHVETLVSIEDGTSNIRDIIQVWISQ</sequence>
<dbReference type="InterPro" id="IPR019410">
    <property type="entry name" value="Methyltransf_16"/>
</dbReference>